<protein>
    <submittedName>
        <fullName evidence="1">Uncharacterized protein</fullName>
    </submittedName>
</protein>
<accession>U1GSX6</accession>
<reference evidence="2" key="1">
    <citation type="journal article" date="2014" name="BMC Genomics">
        <title>Genome characteristics reveal the impact of lichenization on lichen-forming fungus Endocarpon pusillum Hedwig (Verrucariales, Ascomycota).</title>
        <authorList>
            <person name="Wang Y.-Y."/>
            <person name="Liu B."/>
            <person name="Zhang X.-Y."/>
            <person name="Zhou Q.-M."/>
            <person name="Zhang T."/>
            <person name="Li H."/>
            <person name="Yu Y.-F."/>
            <person name="Zhang X.-L."/>
            <person name="Hao X.-Y."/>
            <person name="Wang M."/>
            <person name="Wang L."/>
            <person name="Wei J.-C."/>
        </authorList>
    </citation>
    <scope>NUCLEOTIDE SEQUENCE [LARGE SCALE GENOMIC DNA]</scope>
    <source>
        <strain evidence="2">Z07020 / HMAS-L-300199</strain>
    </source>
</reference>
<dbReference type="Proteomes" id="UP000019373">
    <property type="component" value="Unassembled WGS sequence"/>
</dbReference>
<dbReference type="RefSeq" id="XP_007787630.1">
    <property type="nucleotide sequence ID" value="XM_007789440.1"/>
</dbReference>
<dbReference type="GeneID" id="19239836"/>
<name>U1GSX6_ENDPU</name>
<proteinExistence type="predicted"/>
<gene>
    <name evidence="1" type="ORF">EPUS_04883</name>
</gene>
<dbReference type="OrthoDB" id="61900at2759"/>
<evidence type="ECO:0000313" key="2">
    <source>
        <dbReference type="Proteomes" id="UP000019373"/>
    </source>
</evidence>
<organism evidence="1 2">
    <name type="scientific">Endocarpon pusillum (strain Z07020 / HMAS-L-300199)</name>
    <name type="common">Lichen-forming fungus</name>
    <dbReference type="NCBI Taxonomy" id="1263415"/>
    <lineage>
        <taxon>Eukaryota</taxon>
        <taxon>Fungi</taxon>
        <taxon>Dikarya</taxon>
        <taxon>Ascomycota</taxon>
        <taxon>Pezizomycotina</taxon>
        <taxon>Eurotiomycetes</taxon>
        <taxon>Chaetothyriomycetidae</taxon>
        <taxon>Verrucariales</taxon>
        <taxon>Verrucariaceae</taxon>
        <taxon>Endocarpon</taxon>
    </lineage>
</organism>
<sequence length="253" mass="28955">MSEIQLTQALRTVSSSLIFNHMTILQQSIQLRDRRRVRWDQYAMVFQKAHSFNKWISSADSSRISIRSTFKDRNILSGSLTLAVEYLRKPGIAALWALQCRTQAYDSTEILESLICQALKLDSASHTDLTFSFQLRRYLDAQGDEDYFNILADILSHFKLIYIIIQLEAMFFEAASRFQRHLDGLLDRFKTRAPGPILKILVASSGPLVSPPQVRNQQVLRIGGKKQLKKYTTRSTSLAPLKCRQSCDHSPDD</sequence>
<dbReference type="HOGENOM" id="CLU_1098497_0_0_1"/>
<evidence type="ECO:0000313" key="1">
    <source>
        <dbReference type="EMBL" id="ERF75101.1"/>
    </source>
</evidence>
<dbReference type="EMBL" id="KE720820">
    <property type="protein sequence ID" value="ERF75101.1"/>
    <property type="molecule type" value="Genomic_DNA"/>
</dbReference>
<dbReference type="AlphaFoldDB" id="U1GSX6"/>
<keyword evidence="2" id="KW-1185">Reference proteome</keyword>